<protein>
    <recommendedName>
        <fullName evidence="2">Fibronectin type-III domain-containing protein</fullName>
    </recommendedName>
</protein>
<dbReference type="InterPro" id="IPR013783">
    <property type="entry name" value="Ig-like_fold"/>
</dbReference>
<feature type="transmembrane region" description="Helical" evidence="1">
    <location>
        <begin position="46"/>
        <end position="67"/>
    </location>
</feature>
<accession>A0A7W9S3L5</accession>
<dbReference type="Proteomes" id="UP000533306">
    <property type="component" value="Unassembled WGS sequence"/>
</dbReference>
<sequence length="712" mass="76901">MKWGRINFAGDNSLGLHGVVRTGFIEGAIFAALISSSATIGLAGSAAFIAGLTTAATIGLSVGLSYLSSRLFAPRQPKPEDVQTSIKNPTAARQRHYGRVKTSGPWAFGESKEGSFHKVIVTGTGELDAIEEIWVDDAPVTLDINGYVQEHPWNYDGKWKHLRIQYRMGLPTETHYSDLGAVFPEWDASHRGDGVSSLYAFQGASGAETFAQIFPNVTNTLYRVVARGSKVWNPVTETVAWSDNAAAIVRDYMGHADGMRLPDSLFSTPIAAEGWKRAFNRAAAPVALKAGGTEPAWRLWGSYRFDERPADVLGRMLPCCDGWLVPTPDGGVTLDINEWQEPTVILDDDAIVGFSDVSRGRDIMTTANIIAATFLSPDHDYQATDAEAWVDSDDVDERGEIISPAEFNMAPSHGQCRRLMKRAYYRANPKWVGQFRCNLRGLAAFGKRRVRIRYPLFGIDDAFEVQDFRFNLGEGGILLGCTLQVASMPAEAFSWDAAAEEGEAPIAEETNVESTIPVPADLSFGVTRITVGNQQVPLGVITFARPANRSLKVDGRYKQVSASDWTVIPIGDDATEAQTGALSDGVQYEAQIRYSQANGRQGEWSASEYVTPVADPTAPAIVEGVDAVGGTGAVSVSWTAPNSPNYVAAHIRRNTSNVESGAPVRVEYGPPSLADSWSDTGLAAGDYYYWIRAANASGVESVPVAVGPITVT</sequence>
<gene>
    <name evidence="3" type="ORF">HNR59_002865</name>
</gene>
<organism evidence="3 4">
    <name type="scientific">Aquamicrobium lusatiense</name>
    <dbReference type="NCBI Taxonomy" id="89772"/>
    <lineage>
        <taxon>Bacteria</taxon>
        <taxon>Pseudomonadati</taxon>
        <taxon>Pseudomonadota</taxon>
        <taxon>Alphaproteobacteria</taxon>
        <taxon>Hyphomicrobiales</taxon>
        <taxon>Phyllobacteriaceae</taxon>
        <taxon>Aquamicrobium</taxon>
    </lineage>
</organism>
<proteinExistence type="predicted"/>
<feature type="domain" description="Fibronectin type-III" evidence="2">
    <location>
        <begin position="618"/>
        <end position="712"/>
    </location>
</feature>
<keyword evidence="1" id="KW-1133">Transmembrane helix</keyword>
<dbReference type="SUPFAM" id="SSF49265">
    <property type="entry name" value="Fibronectin type III"/>
    <property type="match status" value="1"/>
</dbReference>
<dbReference type="AlphaFoldDB" id="A0A7W9S3L5"/>
<name>A0A7W9S3L5_9HYPH</name>
<evidence type="ECO:0000313" key="4">
    <source>
        <dbReference type="Proteomes" id="UP000533306"/>
    </source>
</evidence>
<keyword evidence="1" id="KW-0472">Membrane</keyword>
<dbReference type="Gene3D" id="2.60.40.10">
    <property type="entry name" value="Immunoglobulins"/>
    <property type="match status" value="2"/>
</dbReference>
<dbReference type="InterPro" id="IPR036116">
    <property type="entry name" value="FN3_sf"/>
</dbReference>
<evidence type="ECO:0000259" key="2">
    <source>
        <dbReference type="PROSITE" id="PS50853"/>
    </source>
</evidence>
<dbReference type="PROSITE" id="PS50853">
    <property type="entry name" value="FN3"/>
    <property type="match status" value="1"/>
</dbReference>
<keyword evidence="4" id="KW-1185">Reference proteome</keyword>
<dbReference type="RefSeq" id="WP_183831683.1">
    <property type="nucleotide sequence ID" value="NZ_JACHEU010000002.1"/>
</dbReference>
<keyword evidence="1" id="KW-0812">Transmembrane</keyword>
<evidence type="ECO:0000313" key="3">
    <source>
        <dbReference type="EMBL" id="MBB6013476.1"/>
    </source>
</evidence>
<dbReference type="EMBL" id="JACHEU010000002">
    <property type="protein sequence ID" value="MBB6013476.1"/>
    <property type="molecule type" value="Genomic_DNA"/>
</dbReference>
<evidence type="ECO:0000256" key="1">
    <source>
        <dbReference type="SAM" id="Phobius"/>
    </source>
</evidence>
<comment type="caution">
    <text evidence="3">The sequence shown here is derived from an EMBL/GenBank/DDBJ whole genome shotgun (WGS) entry which is preliminary data.</text>
</comment>
<reference evidence="3 4" key="1">
    <citation type="submission" date="2020-08" db="EMBL/GenBank/DDBJ databases">
        <title>Genomic Encyclopedia of Type Strains, Phase IV (KMG-IV): sequencing the most valuable type-strain genomes for metagenomic binning, comparative biology and taxonomic classification.</title>
        <authorList>
            <person name="Goeker M."/>
        </authorList>
    </citation>
    <scope>NUCLEOTIDE SEQUENCE [LARGE SCALE GENOMIC DNA]</scope>
    <source>
        <strain evidence="3 4">DSM 11099</strain>
    </source>
</reference>
<dbReference type="InterPro" id="IPR003961">
    <property type="entry name" value="FN3_dom"/>
</dbReference>